<protein>
    <recommendedName>
        <fullName evidence="3">Toxin-antitoxin system YwqK family antitoxin</fullName>
    </recommendedName>
</protein>
<name>A0A504IXQ1_9FLAO</name>
<evidence type="ECO:0000313" key="2">
    <source>
        <dbReference type="Proteomes" id="UP000315540"/>
    </source>
</evidence>
<organism evidence="1 2">
    <name type="scientific">Aquimarina algicola</name>
    <dbReference type="NCBI Taxonomy" id="2589995"/>
    <lineage>
        <taxon>Bacteria</taxon>
        <taxon>Pseudomonadati</taxon>
        <taxon>Bacteroidota</taxon>
        <taxon>Flavobacteriia</taxon>
        <taxon>Flavobacteriales</taxon>
        <taxon>Flavobacteriaceae</taxon>
        <taxon>Aquimarina</taxon>
    </lineage>
</organism>
<comment type="caution">
    <text evidence="1">The sequence shown here is derived from an EMBL/GenBank/DDBJ whole genome shotgun (WGS) entry which is preliminary data.</text>
</comment>
<dbReference type="Gene3D" id="3.90.930.1">
    <property type="match status" value="1"/>
</dbReference>
<dbReference type="Proteomes" id="UP000315540">
    <property type="component" value="Unassembled WGS sequence"/>
</dbReference>
<dbReference type="OrthoDB" id="7342920at2"/>
<sequence>MLKINSPVIVLILCLSICIFSRAQQVPKPAVKVLFSKIESIPQNGHYSFISKNSKKKLQGKYQIYLEKLSPSDIPILMDSNYIVEEGTFEKGLKDGFWKTSYKNKIVKKEHWNNGLISNEYNVYNTGGKLLYQIDFGAKGNGKYKDFYYNTGILKQEGSYENGKKEGEWCTYDEKGTLLKTIIYHKGILQTP</sequence>
<evidence type="ECO:0000313" key="1">
    <source>
        <dbReference type="EMBL" id="TPN80962.1"/>
    </source>
</evidence>
<keyword evidence="2" id="KW-1185">Reference proteome</keyword>
<reference evidence="1 2" key="1">
    <citation type="submission" date="2019-06" db="EMBL/GenBank/DDBJ databases">
        <authorList>
            <person name="Meng X."/>
        </authorList>
    </citation>
    <scope>NUCLEOTIDE SEQUENCE [LARGE SCALE GENOMIC DNA]</scope>
    <source>
        <strain evidence="1 2">M625</strain>
    </source>
</reference>
<proteinExistence type="predicted"/>
<dbReference type="AlphaFoldDB" id="A0A504IXQ1"/>
<dbReference type="RefSeq" id="WP_140597822.1">
    <property type="nucleotide sequence ID" value="NZ_VFWZ01000014.1"/>
</dbReference>
<evidence type="ECO:0008006" key="3">
    <source>
        <dbReference type="Google" id="ProtNLM"/>
    </source>
</evidence>
<dbReference type="EMBL" id="VFWZ01000014">
    <property type="protein sequence ID" value="TPN80962.1"/>
    <property type="molecule type" value="Genomic_DNA"/>
</dbReference>
<accession>A0A504IXQ1</accession>
<gene>
    <name evidence="1" type="ORF">FHK87_25930</name>
</gene>
<dbReference type="SUPFAM" id="SSF82185">
    <property type="entry name" value="Histone H3 K4-specific methyltransferase SET7/9 N-terminal domain"/>
    <property type="match status" value="1"/>
</dbReference>